<proteinExistence type="predicted"/>
<evidence type="ECO:0000313" key="3">
    <source>
        <dbReference type="Proteomes" id="UP000076154"/>
    </source>
</evidence>
<comment type="caution">
    <text evidence="2">The sequence shown here is derived from an EMBL/GenBank/DDBJ whole genome shotgun (WGS) entry which is preliminary data.</text>
</comment>
<reference evidence="2" key="1">
    <citation type="submission" date="2018-04" db="EMBL/GenBank/DDBJ databases">
        <title>Whole genome sequencing of Hypsizygus marmoreus.</title>
        <authorList>
            <person name="Choi I.-G."/>
            <person name="Min B."/>
            <person name="Kim J.-G."/>
            <person name="Kim S."/>
            <person name="Oh Y.-L."/>
            <person name="Kong W.-S."/>
            <person name="Park H."/>
            <person name="Jeong J."/>
            <person name="Song E.-S."/>
        </authorList>
    </citation>
    <scope>NUCLEOTIDE SEQUENCE [LARGE SCALE GENOMIC DNA]</scope>
    <source>
        <strain evidence="2">51987-8</strain>
    </source>
</reference>
<dbReference type="PANTHER" id="PTHR33099:SF14">
    <property type="entry name" value="PROLYL 4-HYDROXYLASE ALPHA SUBUNIT FE(2+) 2OG DIOXYGENASE DOMAIN-CONTAINING PROTEIN"/>
    <property type="match status" value="1"/>
</dbReference>
<dbReference type="InterPro" id="IPR044862">
    <property type="entry name" value="Pro_4_hyd_alph_FE2OG_OXY"/>
</dbReference>
<dbReference type="PANTHER" id="PTHR33099">
    <property type="entry name" value="FE2OG DIOXYGENASE DOMAIN-CONTAINING PROTEIN"/>
    <property type="match status" value="1"/>
</dbReference>
<feature type="domain" description="Prolyl 4-hydroxylase alpha subunit Fe(2+) 2OG dioxygenase" evidence="1">
    <location>
        <begin position="108"/>
        <end position="200"/>
    </location>
</feature>
<gene>
    <name evidence="2" type="ORF">Hypma_003691</name>
</gene>
<protein>
    <recommendedName>
        <fullName evidence="1">Prolyl 4-hydroxylase alpha subunit Fe(2+) 2OG dioxygenase domain-containing protein</fullName>
    </recommendedName>
</protein>
<keyword evidence="3" id="KW-1185">Reference proteome</keyword>
<dbReference type="Pfam" id="PF13640">
    <property type="entry name" value="2OG-FeII_Oxy_3"/>
    <property type="match status" value="1"/>
</dbReference>
<dbReference type="AlphaFoldDB" id="A0A369J2Z9"/>
<dbReference type="InParanoid" id="A0A369J2Z9"/>
<dbReference type="OrthoDB" id="27483at2759"/>
<dbReference type="EMBL" id="LUEZ02000138">
    <property type="protein sequence ID" value="RDB15762.1"/>
    <property type="molecule type" value="Genomic_DNA"/>
</dbReference>
<dbReference type="Gene3D" id="2.60.120.620">
    <property type="entry name" value="q2cbj1_9rhob like domain"/>
    <property type="match status" value="1"/>
</dbReference>
<evidence type="ECO:0000313" key="2">
    <source>
        <dbReference type="EMBL" id="RDB15762.1"/>
    </source>
</evidence>
<organism evidence="2 3">
    <name type="scientific">Hypsizygus marmoreus</name>
    <name type="common">White beech mushroom</name>
    <name type="synonym">Agaricus marmoreus</name>
    <dbReference type="NCBI Taxonomy" id="39966"/>
    <lineage>
        <taxon>Eukaryota</taxon>
        <taxon>Fungi</taxon>
        <taxon>Dikarya</taxon>
        <taxon>Basidiomycota</taxon>
        <taxon>Agaricomycotina</taxon>
        <taxon>Agaricomycetes</taxon>
        <taxon>Agaricomycetidae</taxon>
        <taxon>Agaricales</taxon>
        <taxon>Tricholomatineae</taxon>
        <taxon>Lyophyllaceae</taxon>
        <taxon>Hypsizygus</taxon>
    </lineage>
</organism>
<accession>A0A369J2Z9</accession>
<dbReference type="Proteomes" id="UP000076154">
    <property type="component" value="Unassembled WGS sequence"/>
</dbReference>
<evidence type="ECO:0000259" key="1">
    <source>
        <dbReference type="Pfam" id="PF13640"/>
    </source>
</evidence>
<sequence length="344" mass="37846">MGRNTPKTPTVVDHDVSSLGNLKLRSVAAIYCSEEALSALAGACDQATFGRGDEDVLDETYRKAGKLDLEHFASTFDLGKSGLLEIVRSELLEGEDAKRALIYAELYKLNVYDKGAFFKAHKDTPRGETMFGSLVVVFPTCHEGGMLLLRHGGKEWAFNAAAEIFQQDIPVVIYVAFYSDVEHEVPPVTPGHRATLTYNLYFVLRSDADAILFPWDCRESAGRNVADGLEQTIQVLKGSDAMIFHEKGYIHFMLDRPVGFGTVYDDLAEAMEYAGAEATYMPGDPDGKVENTIHWVSDITPFNDVESRYLAMGNEASMETAYGSICLIVDVGKHGERATMGLEA</sequence>
<name>A0A369J2Z9_HYPMA</name>